<evidence type="ECO:0000313" key="1">
    <source>
        <dbReference type="EMBL" id="GAA1993278.1"/>
    </source>
</evidence>
<accession>A0ABP5ED71</accession>
<protein>
    <recommendedName>
        <fullName evidence="3">Small CPxCG-related zinc finger protein</fullName>
    </recommendedName>
</protein>
<comment type="caution">
    <text evidence="1">The sequence shown here is derived from an EMBL/GenBank/DDBJ whole genome shotgun (WGS) entry which is preliminary data.</text>
</comment>
<keyword evidence="2" id="KW-1185">Reference proteome</keyword>
<sequence length="61" mass="6896">MNARSAVTAEMCPQCGSLDVRAAEPRWFAVDVDRRGELGSWDSDWVERIEFGCRECGTAWD</sequence>
<gene>
    <name evidence="1" type="ORF">GCM10009777_31050</name>
</gene>
<reference evidence="2" key="1">
    <citation type="journal article" date="2019" name="Int. J. Syst. Evol. Microbiol.">
        <title>The Global Catalogue of Microorganisms (GCM) 10K type strain sequencing project: providing services to taxonomists for standard genome sequencing and annotation.</title>
        <authorList>
            <consortium name="The Broad Institute Genomics Platform"/>
            <consortium name="The Broad Institute Genome Sequencing Center for Infectious Disease"/>
            <person name="Wu L."/>
            <person name="Ma J."/>
        </authorList>
    </citation>
    <scope>NUCLEOTIDE SEQUENCE [LARGE SCALE GENOMIC DNA]</scope>
    <source>
        <strain evidence="2">JCM 14902</strain>
    </source>
</reference>
<dbReference type="RefSeq" id="WP_344064243.1">
    <property type="nucleotide sequence ID" value="NZ_BAAAOH010000001.1"/>
</dbReference>
<evidence type="ECO:0008006" key="3">
    <source>
        <dbReference type="Google" id="ProtNLM"/>
    </source>
</evidence>
<dbReference type="Proteomes" id="UP001500326">
    <property type="component" value="Unassembled WGS sequence"/>
</dbReference>
<organism evidence="1 2">
    <name type="scientific">Microbacterium pumilum</name>
    <dbReference type="NCBI Taxonomy" id="344165"/>
    <lineage>
        <taxon>Bacteria</taxon>
        <taxon>Bacillati</taxon>
        <taxon>Actinomycetota</taxon>
        <taxon>Actinomycetes</taxon>
        <taxon>Micrococcales</taxon>
        <taxon>Microbacteriaceae</taxon>
        <taxon>Microbacterium</taxon>
    </lineage>
</organism>
<proteinExistence type="predicted"/>
<name>A0ABP5ED71_9MICO</name>
<dbReference type="EMBL" id="BAAAOH010000001">
    <property type="protein sequence ID" value="GAA1993278.1"/>
    <property type="molecule type" value="Genomic_DNA"/>
</dbReference>
<evidence type="ECO:0000313" key="2">
    <source>
        <dbReference type="Proteomes" id="UP001500326"/>
    </source>
</evidence>